<sequence length="23" mass="2872">MINFEKLKKISSFERAKFNKERK</sequence>
<dbReference type="HOGENOM" id="CLU_3423438_0_0_1"/>
<dbReference type="EMBL" id="CAEY01001343">
    <property type="status" value="NOT_ANNOTATED_CDS"/>
    <property type="molecule type" value="Genomic_DNA"/>
</dbReference>
<reference evidence="1" key="2">
    <citation type="submission" date="2015-06" db="UniProtKB">
        <authorList>
            <consortium name="EnsemblMetazoa"/>
        </authorList>
    </citation>
    <scope>IDENTIFICATION</scope>
</reference>
<evidence type="ECO:0000313" key="2">
    <source>
        <dbReference type="Proteomes" id="UP000015104"/>
    </source>
</evidence>
<name>T1K177_TETUR</name>
<proteinExistence type="predicted"/>
<protein>
    <submittedName>
        <fullName evidence="1">Uncharacterized protein</fullName>
    </submittedName>
</protein>
<dbReference type="EnsemblMetazoa" id="tetur04g00290.1">
    <property type="protein sequence ID" value="tetur04g00290.1"/>
    <property type="gene ID" value="tetur04g00290"/>
</dbReference>
<evidence type="ECO:0000313" key="1">
    <source>
        <dbReference type="EnsemblMetazoa" id="tetur04g00290.1"/>
    </source>
</evidence>
<keyword evidence="2" id="KW-1185">Reference proteome</keyword>
<dbReference type="AlphaFoldDB" id="T1K177"/>
<reference evidence="2" key="1">
    <citation type="submission" date="2011-08" db="EMBL/GenBank/DDBJ databases">
        <authorList>
            <person name="Rombauts S."/>
        </authorList>
    </citation>
    <scope>NUCLEOTIDE SEQUENCE</scope>
    <source>
        <strain evidence="2">London</strain>
    </source>
</reference>
<dbReference type="Proteomes" id="UP000015104">
    <property type="component" value="Unassembled WGS sequence"/>
</dbReference>
<accession>T1K177</accession>
<organism evidence="1 2">
    <name type="scientific">Tetranychus urticae</name>
    <name type="common">Two-spotted spider mite</name>
    <dbReference type="NCBI Taxonomy" id="32264"/>
    <lineage>
        <taxon>Eukaryota</taxon>
        <taxon>Metazoa</taxon>
        <taxon>Ecdysozoa</taxon>
        <taxon>Arthropoda</taxon>
        <taxon>Chelicerata</taxon>
        <taxon>Arachnida</taxon>
        <taxon>Acari</taxon>
        <taxon>Acariformes</taxon>
        <taxon>Trombidiformes</taxon>
        <taxon>Prostigmata</taxon>
        <taxon>Eleutherengona</taxon>
        <taxon>Raphignathae</taxon>
        <taxon>Tetranychoidea</taxon>
        <taxon>Tetranychidae</taxon>
        <taxon>Tetranychus</taxon>
    </lineage>
</organism>